<keyword evidence="3" id="KW-0378">Hydrolase</keyword>
<evidence type="ECO:0000256" key="1">
    <source>
        <dbReference type="SAM" id="Phobius"/>
    </source>
</evidence>
<evidence type="ECO:0000313" key="3">
    <source>
        <dbReference type="EMBL" id="AFU58277.1"/>
    </source>
</evidence>
<sequence length="156" mass="16534">MISIIVHNPVNTFISFGLLIAIVGGSFYYVYALAPRGPWMGIMDGAFITPGAAQAIGLDEDHGFLIFVIAPSSPAAKVGLQQADDEVVIGGQRIPVGGDIIVSMDGRQINGIDDICSVLEQKQVGDNVRIGINRDGRLQEVNLILEEAPPGETSDC</sequence>
<dbReference type="InterPro" id="IPR036034">
    <property type="entry name" value="PDZ_sf"/>
</dbReference>
<dbReference type="Gene3D" id="2.30.42.10">
    <property type="match status" value="1"/>
</dbReference>
<dbReference type="GeneID" id="13797598"/>
<name>K0IJ75_NITGG</name>
<dbReference type="InParanoid" id="K0IJ75"/>
<dbReference type="AlphaFoldDB" id="K0IJ75"/>
<dbReference type="RefSeq" id="WP_015018814.1">
    <property type="nucleotide sequence ID" value="NC_018719.1"/>
</dbReference>
<dbReference type="GO" id="GO:0006508">
    <property type="term" value="P:proteolysis"/>
    <property type="evidence" value="ECO:0007669"/>
    <property type="project" value="UniProtKB-KW"/>
</dbReference>
<dbReference type="KEGG" id="nga:Ngar_c13390"/>
<reference evidence="3 4" key="1">
    <citation type="journal article" date="2012" name="Environ. Microbiol.">
        <title>The genome of the ammonia-oxidizing Candidatus Nitrososphaera gargensis: insights into metabolic versatility and environmental adaptations.</title>
        <authorList>
            <person name="Spang A."/>
            <person name="Poehlein A."/>
            <person name="Offre P."/>
            <person name="Zumbragel S."/>
            <person name="Haider S."/>
            <person name="Rychlik N."/>
            <person name="Nowka B."/>
            <person name="Schmeisser C."/>
            <person name="Lebedeva E.V."/>
            <person name="Rattei T."/>
            <person name="Bohm C."/>
            <person name="Schmid M."/>
            <person name="Galushko A."/>
            <person name="Hatzenpichler R."/>
            <person name="Weinmaier T."/>
            <person name="Daniel R."/>
            <person name="Schleper C."/>
            <person name="Spieck E."/>
            <person name="Streit W."/>
            <person name="Wagner M."/>
        </authorList>
    </citation>
    <scope>NUCLEOTIDE SEQUENCE [LARGE SCALE GENOMIC DNA]</scope>
    <source>
        <strain evidence="4">Ga9.2</strain>
    </source>
</reference>
<feature type="domain" description="PDZ" evidence="2">
    <location>
        <begin position="61"/>
        <end position="144"/>
    </location>
</feature>
<dbReference type="EMBL" id="CP002408">
    <property type="protein sequence ID" value="AFU58277.1"/>
    <property type="molecule type" value="Genomic_DNA"/>
</dbReference>
<proteinExistence type="predicted"/>
<dbReference type="Pfam" id="PF13180">
    <property type="entry name" value="PDZ_2"/>
    <property type="match status" value="1"/>
</dbReference>
<feature type="transmembrane region" description="Helical" evidence="1">
    <location>
        <begin position="12"/>
        <end position="34"/>
    </location>
</feature>
<dbReference type="SUPFAM" id="SSF50156">
    <property type="entry name" value="PDZ domain-like"/>
    <property type="match status" value="1"/>
</dbReference>
<dbReference type="InterPro" id="IPR001478">
    <property type="entry name" value="PDZ"/>
</dbReference>
<dbReference type="Proteomes" id="UP000008037">
    <property type="component" value="Chromosome"/>
</dbReference>
<protein>
    <submittedName>
        <fullName evidence="3">Putative protease</fullName>
    </submittedName>
</protein>
<dbReference type="CDD" id="cd06779">
    <property type="entry name" value="cpPDZ_Deg_HtrA-like"/>
    <property type="match status" value="1"/>
</dbReference>
<organism evidence="3 4">
    <name type="scientific">Nitrososphaera gargensis (strain Ga9.2)</name>
    <dbReference type="NCBI Taxonomy" id="1237085"/>
    <lineage>
        <taxon>Archaea</taxon>
        <taxon>Nitrososphaerota</taxon>
        <taxon>Nitrososphaeria</taxon>
        <taxon>Nitrososphaerales</taxon>
        <taxon>Nitrososphaeraceae</taxon>
        <taxon>Nitrososphaera</taxon>
    </lineage>
</organism>
<dbReference type="STRING" id="1237085.Ngar_c13390"/>
<accession>K0IJ75</accession>
<dbReference type="BioCyc" id="CNIT1237085:G1324-1337-MONOMER"/>
<keyword evidence="1" id="KW-0812">Transmembrane</keyword>
<keyword evidence="3" id="KW-0645">Protease</keyword>
<keyword evidence="1" id="KW-1133">Transmembrane helix</keyword>
<dbReference type="HOGENOM" id="CLU_1682752_0_0_2"/>
<gene>
    <name evidence="3" type="ordered locus">Ngar_c13390</name>
</gene>
<keyword evidence="1" id="KW-0472">Membrane</keyword>
<evidence type="ECO:0000259" key="2">
    <source>
        <dbReference type="Pfam" id="PF13180"/>
    </source>
</evidence>
<dbReference type="GO" id="GO:0008233">
    <property type="term" value="F:peptidase activity"/>
    <property type="evidence" value="ECO:0007669"/>
    <property type="project" value="UniProtKB-KW"/>
</dbReference>
<keyword evidence="4" id="KW-1185">Reference proteome</keyword>
<evidence type="ECO:0000313" key="4">
    <source>
        <dbReference type="Proteomes" id="UP000008037"/>
    </source>
</evidence>